<dbReference type="AlphaFoldDB" id="A0A7V8NW84"/>
<dbReference type="EMBL" id="JACDQQ010002469">
    <property type="protein sequence ID" value="MBA0088375.1"/>
    <property type="molecule type" value="Genomic_DNA"/>
</dbReference>
<evidence type="ECO:0000313" key="1">
    <source>
        <dbReference type="EMBL" id="MBA0088375.1"/>
    </source>
</evidence>
<evidence type="ECO:0000313" key="2">
    <source>
        <dbReference type="Proteomes" id="UP000567293"/>
    </source>
</evidence>
<dbReference type="Proteomes" id="UP000567293">
    <property type="component" value="Unassembled WGS sequence"/>
</dbReference>
<protein>
    <submittedName>
        <fullName evidence="1">Uncharacterized protein</fullName>
    </submittedName>
</protein>
<sequence length="79" mass="9058">MAKLNKPVRPVRVTAAPPEPVLYKLCKPGWAVIVERIPNAQGTRFVCPFCPKSHRVPGPVRGFKKVRRAQWSRLRRVEE</sequence>
<reference evidence="1" key="1">
    <citation type="submission" date="2020-06" db="EMBL/GenBank/DDBJ databases">
        <title>Legume-microbial interactions unlock mineral nutrients during tropical forest succession.</title>
        <authorList>
            <person name="Epihov D.Z."/>
        </authorList>
    </citation>
    <scope>NUCLEOTIDE SEQUENCE [LARGE SCALE GENOMIC DNA]</scope>
    <source>
        <strain evidence="1">Pan2503</strain>
    </source>
</reference>
<gene>
    <name evidence="1" type="ORF">HRJ53_25600</name>
</gene>
<name>A0A7V8NW84_9BACT</name>
<keyword evidence="2" id="KW-1185">Reference proteome</keyword>
<organism evidence="1 2">
    <name type="scientific">Candidatus Acidiferrum panamense</name>
    <dbReference type="NCBI Taxonomy" id="2741543"/>
    <lineage>
        <taxon>Bacteria</taxon>
        <taxon>Pseudomonadati</taxon>
        <taxon>Acidobacteriota</taxon>
        <taxon>Terriglobia</taxon>
        <taxon>Candidatus Acidiferrales</taxon>
        <taxon>Candidatus Acidiferrum</taxon>
    </lineage>
</organism>
<accession>A0A7V8NW84</accession>
<proteinExistence type="predicted"/>
<comment type="caution">
    <text evidence="1">The sequence shown here is derived from an EMBL/GenBank/DDBJ whole genome shotgun (WGS) entry which is preliminary data.</text>
</comment>